<proteinExistence type="predicted"/>
<feature type="region of interest" description="Disordered" evidence="5">
    <location>
        <begin position="89"/>
        <end position="109"/>
    </location>
</feature>
<keyword evidence="9" id="KW-1185">Reference proteome</keyword>
<keyword evidence="4 6" id="KW-0472">Membrane</keyword>
<sequence>MSDFSNEIDREIAAASWEQSPEVFSSAPTSNSADRQLKEIQTRISTGLVSWYALCRLGYEFIQEGDNFVISGVLGPIDLEELFRYSERYQEADEQDQGSRPSVQLPNERVPLGLEDGKPAHSARIAPCSPTPSSFHTHSVAPSDTKDSVMRPWVNQLLVSDTVHLGDVKKQPRGSRGGQRSSDTYNAWGLVADSPFLCLQLKCVALSVIRELMQKHAEFEGKSPQLNTGTVLRQIGRSIWASEEGDLNGTQDTEPVVFLSTPFLALPKMGLEDCTEKIYTRTLLEFLYGFKTGGVQETSFSNSTSGGRISNLSRILEMPEALFLMIGGGTLISSSMLSWEQMMSGTVSLDISSEIHSIWPVVYRARITSPEIYIIIEEDCSYSGKEFRQLVFKSLGNYDLDIDDFNLVDENEHGVDSTTWLGYLTSGEVERHSFKLVRISGETSSKVPRDPGSEAFNDIENQNIEETIDEERSDKGTFERTMEAAKQMFCQSIGKGTLVRNMPSVLPTLPSMPFNNSVKNHIPFFAWPLNQKTGNSSHTDGTMALTRLLVMIDQSLKEFGITKDFHAFSTRDEVVYKCRVLQSVIEEGVYVPTQEAKGALPYRQPPSSNHLHRNPGSEILATLLALSEDIFDHFLPPANWFLVPAIGAYWGALDSIMRSIKRSNGHRLWQGVASRARTHNLESKLKCQLEDARRDVMMASETQIDTDRLTISPIGLEFLLITLLRNLHDHPIYPETNQKLDVVRHCRDKSTTLRFAAVRDPRRCRFLEISALEEEMEALRIIFEVQTRTVKAFAQVLSPDFFPKDTTDRADLGHRKDMYGLEKRHLDTHIQSLAEDGKTLDILQRILTATRHDMKQMIEVLDEGHGKAIRVFTFVTLFFLPLSFVTSFLGMNTTDVRELDRDQRIFWSSAVPLTLAVSILALVFGYRWDTVTALFFKAFKIRDSSKVYEDLEKDLTSQLGAENAGTSCKTGLSSASKPGTSSEFRIERRWKRKPWEKRLPEPFKGLEVV</sequence>
<evidence type="ECO:0000256" key="1">
    <source>
        <dbReference type="ARBA" id="ARBA00004141"/>
    </source>
</evidence>
<dbReference type="Pfam" id="PF26118">
    <property type="entry name" value="DUF8035"/>
    <property type="match status" value="1"/>
</dbReference>
<evidence type="ECO:0000256" key="2">
    <source>
        <dbReference type="ARBA" id="ARBA00022692"/>
    </source>
</evidence>
<accession>A0A8H5XDV4</accession>
<dbReference type="SUPFAM" id="SSF144083">
    <property type="entry name" value="Magnesium transport protein CorA, transmembrane region"/>
    <property type="match status" value="1"/>
</dbReference>
<comment type="subcellular location">
    <subcellularLocation>
        <location evidence="1">Membrane</location>
        <topology evidence="1">Multi-pass membrane protein</topology>
    </subcellularLocation>
</comment>
<dbReference type="Gene3D" id="1.20.58.340">
    <property type="entry name" value="Magnesium transport protein CorA, transmembrane region"/>
    <property type="match status" value="1"/>
</dbReference>
<name>A0A8H5XDV4_9HYPO</name>
<evidence type="ECO:0000256" key="6">
    <source>
        <dbReference type="SAM" id="Phobius"/>
    </source>
</evidence>
<dbReference type="EMBL" id="JAAOAK010000073">
    <property type="protein sequence ID" value="KAF5691880.1"/>
    <property type="molecule type" value="Genomic_DNA"/>
</dbReference>
<dbReference type="GO" id="GO:0016020">
    <property type="term" value="C:membrane"/>
    <property type="evidence" value="ECO:0007669"/>
    <property type="project" value="UniProtKB-SubCell"/>
</dbReference>
<keyword evidence="3 6" id="KW-1133">Transmembrane helix</keyword>
<organism evidence="8 9">
    <name type="scientific">Fusarium denticulatum</name>
    <dbReference type="NCBI Taxonomy" id="48507"/>
    <lineage>
        <taxon>Eukaryota</taxon>
        <taxon>Fungi</taxon>
        <taxon>Dikarya</taxon>
        <taxon>Ascomycota</taxon>
        <taxon>Pezizomycotina</taxon>
        <taxon>Sordariomycetes</taxon>
        <taxon>Hypocreomycetidae</taxon>
        <taxon>Hypocreales</taxon>
        <taxon>Nectriaceae</taxon>
        <taxon>Fusarium</taxon>
        <taxon>Fusarium fujikuroi species complex</taxon>
    </lineage>
</organism>
<evidence type="ECO:0000256" key="5">
    <source>
        <dbReference type="SAM" id="MobiDB-lite"/>
    </source>
</evidence>
<protein>
    <submittedName>
        <fullName evidence="8">Mg2+ transporter</fullName>
    </submittedName>
</protein>
<dbReference type="Proteomes" id="UP000562682">
    <property type="component" value="Unassembled WGS sequence"/>
</dbReference>
<dbReference type="InterPro" id="IPR045863">
    <property type="entry name" value="CorA_TM1_TM2"/>
</dbReference>
<evidence type="ECO:0000313" key="8">
    <source>
        <dbReference type="EMBL" id="KAF5691880.1"/>
    </source>
</evidence>
<gene>
    <name evidence="8" type="ORF">FDENT_3248</name>
</gene>
<keyword evidence="2 6" id="KW-0812">Transmembrane</keyword>
<feature type="transmembrane region" description="Helical" evidence="6">
    <location>
        <begin position="871"/>
        <end position="893"/>
    </location>
</feature>
<dbReference type="AlphaFoldDB" id="A0A8H5XDV4"/>
<feature type="transmembrane region" description="Helical" evidence="6">
    <location>
        <begin position="905"/>
        <end position="926"/>
    </location>
</feature>
<dbReference type="InterPro" id="IPR002523">
    <property type="entry name" value="MgTranspt_CorA/ZnTranspt_ZntB"/>
</dbReference>
<dbReference type="Pfam" id="PF01544">
    <property type="entry name" value="CorA"/>
    <property type="match status" value="1"/>
</dbReference>
<dbReference type="InterPro" id="IPR058348">
    <property type="entry name" value="DUF8035"/>
</dbReference>
<evidence type="ECO:0000313" key="9">
    <source>
        <dbReference type="Proteomes" id="UP000562682"/>
    </source>
</evidence>
<comment type="caution">
    <text evidence="8">The sequence shown here is derived from an EMBL/GenBank/DDBJ whole genome shotgun (WGS) entry which is preliminary data.</text>
</comment>
<dbReference type="GO" id="GO:0046873">
    <property type="term" value="F:metal ion transmembrane transporter activity"/>
    <property type="evidence" value="ECO:0007669"/>
    <property type="project" value="InterPro"/>
</dbReference>
<evidence type="ECO:0000256" key="4">
    <source>
        <dbReference type="ARBA" id="ARBA00023136"/>
    </source>
</evidence>
<evidence type="ECO:0000256" key="3">
    <source>
        <dbReference type="ARBA" id="ARBA00022989"/>
    </source>
</evidence>
<reference evidence="8 9" key="1">
    <citation type="submission" date="2020-05" db="EMBL/GenBank/DDBJ databases">
        <title>Identification and distribution of gene clusters putatively required for synthesis of sphingolipid metabolism inhibitors in phylogenetically diverse species of the filamentous fungus Fusarium.</title>
        <authorList>
            <person name="Kim H.-S."/>
            <person name="Busman M."/>
            <person name="Brown D.W."/>
            <person name="Divon H."/>
            <person name="Uhlig S."/>
            <person name="Proctor R.H."/>
        </authorList>
    </citation>
    <scope>NUCLEOTIDE SEQUENCE [LARGE SCALE GENOMIC DNA]</scope>
    <source>
        <strain evidence="8 9">NRRL 25311</strain>
    </source>
</reference>
<evidence type="ECO:0000259" key="7">
    <source>
        <dbReference type="Pfam" id="PF26118"/>
    </source>
</evidence>
<feature type="domain" description="DUF8035" evidence="7">
    <location>
        <begin position="40"/>
        <end position="91"/>
    </location>
</feature>